<evidence type="ECO:0000256" key="4">
    <source>
        <dbReference type="ARBA" id="ARBA00022801"/>
    </source>
</evidence>
<feature type="domain" description="Glycoside hydrolase family 20 catalytic" evidence="7">
    <location>
        <begin position="177"/>
        <end position="527"/>
    </location>
</feature>
<keyword evidence="4" id="KW-0378">Hydrolase</keyword>
<sequence>MDNRFLKTALVAVSVLSVCACRQTVPVSIVPQPSEVKQSHSTFEIQPDGLSVCPADASLEGLVAVWAETMEKPYAPGTVDLPTGFTRIVSAVSLPPVAAAADRAEADVLLALDPSLAEEEYVLEISRKGISVTGGTSRGVWWGLQTLGQVLVQSAGAAAPGTAFTVPCLTVKDKPHFSYRGAHFDPCRHFFTVDELKTFIDIMALHKLNTLHWHLTDDQGWRLEIEKYPLLTSKGAVRKETKVGLYGDKKAGYDGTPYGEGCYYTREEVRDIVEYASARQITVIPEIEMPGHAVAALSCYPWLGCTGGPYEVRTTWGISEDVFCIGKETTFGFLEDVLDEVCDLFPSEYIHIGGDECPSVRWEKCPACQKRMKEEGLENERQLQGYLLHRIEQYLNSRGRKIIGWDEILEGGVTQSATVMSWRGPEGGINAARQGNDVIMAPNTFFYLDYYQTADPEANGEPLGIGGYVPLSKCYSFDPYDQLDEEVRKHIRGIQANTWTEYIATFDHMQHMDLPRFAALSEVAWSETRTGYDGFLARTAASMKPMYEYFGYIYAPYAFEGIE</sequence>
<evidence type="ECO:0000256" key="2">
    <source>
        <dbReference type="ARBA" id="ARBA00006285"/>
    </source>
</evidence>
<dbReference type="EC" id="3.2.1.52" evidence="3"/>
<dbReference type="GO" id="GO:0004563">
    <property type="term" value="F:beta-N-acetylhexosaminidase activity"/>
    <property type="evidence" value="ECO:0007669"/>
    <property type="project" value="UniProtKB-EC"/>
</dbReference>
<dbReference type="Pfam" id="PF02838">
    <property type="entry name" value="Glyco_hydro_20b"/>
    <property type="match status" value="1"/>
</dbReference>
<accession>A0A9D9HFM1</accession>
<evidence type="ECO:0000259" key="7">
    <source>
        <dbReference type="Pfam" id="PF00728"/>
    </source>
</evidence>
<dbReference type="GO" id="GO:0030203">
    <property type="term" value="P:glycosaminoglycan metabolic process"/>
    <property type="evidence" value="ECO:0007669"/>
    <property type="project" value="TreeGrafter"/>
</dbReference>
<evidence type="ECO:0000256" key="3">
    <source>
        <dbReference type="ARBA" id="ARBA00012663"/>
    </source>
</evidence>
<evidence type="ECO:0000259" key="8">
    <source>
        <dbReference type="Pfam" id="PF02838"/>
    </source>
</evidence>
<dbReference type="EMBL" id="JADIMQ010000092">
    <property type="protein sequence ID" value="MBO8448904.1"/>
    <property type="molecule type" value="Genomic_DNA"/>
</dbReference>
<keyword evidence="5" id="KW-0326">Glycosidase</keyword>
<comment type="catalytic activity">
    <reaction evidence="1">
        <text>Hydrolysis of terminal non-reducing N-acetyl-D-hexosamine residues in N-acetyl-beta-D-hexosaminides.</text>
        <dbReference type="EC" id="3.2.1.52"/>
    </reaction>
</comment>
<reference evidence="9" key="2">
    <citation type="journal article" date="2021" name="PeerJ">
        <title>Extensive microbial diversity within the chicken gut microbiome revealed by metagenomics and culture.</title>
        <authorList>
            <person name="Gilroy R."/>
            <person name="Ravi A."/>
            <person name="Getino M."/>
            <person name="Pursley I."/>
            <person name="Horton D.L."/>
            <person name="Alikhan N.F."/>
            <person name="Baker D."/>
            <person name="Gharbi K."/>
            <person name="Hall N."/>
            <person name="Watson M."/>
            <person name="Adriaenssens E.M."/>
            <person name="Foster-Nyarko E."/>
            <person name="Jarju S."/>
            <person name="Secka A."/>
            <person name="Antonio M."/>
            <person name="Oren A."/>
            <person name="Chaudhuri R.R."/>
            <person name="La Ragione R."/>
            <person name="Hildebrand F."/>
            <person name="Pallen M.J."/>
        </authorList>
    </citation>
    <scope>NUCLEOTIDE SEQUENCE</scope>
    <source>
        <strain evidence="9">20514</strain>
    </source>
</reference>
<dbReference type="CDD" id="cd06563">
    <property type="entry name" value="GH20_chitobiase-like"/>
    <property type="match status" value="1"/>
</dbReference>
<dbReference type="Gene3D" id="3.30.379.10">
    <property type="entry name" value="Chitobiase/beta-hexosaminidase domain 2-like"/>
    <property type="match status" value="1"/>
</dbReference>
<gene>
    <name evidence="9" type="ORF">IAC29_06505</name>
</gene>
<comment type="caution">
    <text evidence="9">The sequence shown here is derived from an EMBL/GenBank/DDBJ whole genome shotgun (WGS) entry which is preliminary data.</text>
</comment>
<comment type="similarity">
    <text evidence="2">Belongs to the glycosyl hydrolase 20 family.</text>
</comment>
<dbReference type="SUPFAM" id="SSF55545">
    <property type="entry name" value="beta-N-acetylhexosaminidase-like domain"/>
    <property type="match status" value="1"/>
</dbReference>
<dbReference type="PRINTS" id="PR00738">
    <property type="entry name" value="GLHYDRLASE20"/>
</dbReference>
<dbReference type="PROSITE" id="PS51257">
    <property type="entry name" value="PROKAR_LIPOPROTEIN"/>
    <property type="match status" value="1"/>
</dbReference>
<feature type="domain" description="Beta-hexosaminidase bacterial type N-terminal" evidence="8">
    <location>
        <begin position="28"/>
        <end position="173"/>
    </location>
</feature>
<dbReference type="Proteomes" id="UP000810252">
    <property type="component" value="Unassembled WGS sequence"/>
</dbReference>
<dbReference type="SUPFAM" id="SSF51445">
    <property type="entry name" value="(Trans)glycosidases"/>
    <property type="match status" value="1"/>
</dbReference>
<protein>
    <recommendedName>
        <fullName evidence="3">beta-N-acetylhexosaminidase</fullName>
        <ecNumber evidence="3">3.2.1.52</ecNumber>
    </recommendedName>
</protein>
<dbReference type="GO" id="GO:0016020">
    <property type="term" value="C:membrane"/>
    <property type="evidence" value="ECO:0007669"/>
    <property type="project" value="TreeGrafter"/>
</dbReference>
<evidence type="ECO:0000313" key="10">
    <source>
        <dbReference type="Proteomes" id="UP000810252"/>
    </source>
</evidence>
<dbReference type="GO" id="GO:0005975">
    <property type="term" value="P:carbohydrate metabolic process"/>
    <property type="evidence" value="ECO:0007669"/>
    <property type="project" value="InterPro"/>
</dbReference>
<evidence type="ECO:0000256" key="1">
    <source>
        <dbReference type="ARBA" id="ARBA00001231"/>
    </source>
</evidence>
<dbReference type="PANTHER" id="PTHR22600:SF57">
    <property type="entry name" value="BETA-N-ACETYLHEXOSAMINIDASE"/>
    <property type="match status" value="1"/>
</dbReference>
<dbReference type="InterPro" id="IPR029018">
    <property type="entry name" value="Hex-like_dom2"/>
</dbReference>
<dbReference type="InterPro" id="IPR015883">
    <property type="entry name" value="Glyco_hydro_20_cat"/>
</dbReference>
<dbReference type="AlphaFoldDB" id="A0A9D9HFM1"/>
<dbReference type="PANTHER" id="PTHR22600">
    <property type="entry name" value="BETA-HEXOSAMINIDASE"/>
    <property type="match status" value="1"/>
</dbReference>
<dbReference type="InterPro" id="IPR017853">
    <property type="entry name" value="GH"/>
</dbReference>
<dbReference type="Gene3D" id="3.20.20.80">
    <property type="entry name" value="Glycosidases"/>
    <property type="match status" value="1"/>
</dbReference>
<organism evidence="9 10">
    <name type="scientific">Candidatus Cryptobacteroides merdigallinarum</name>
    <dbReference type="NCBI Taxonomy" id="2840770"/>
    <lineage>
        <taxon>Bacteria</taxon>
        <taxon>Pseudomonadati</taxon>
        <taxon>Bacteroidota</taxon>
        <taxon>Bacteroidia</taxon>
        <taxon>Bacteroidales</taxon>
        <taxon>Candidatus Cryptobacteroides</taxon>
    </lineage>
</organism>
<dbReference type="InterPro" id="IPR015882">
    <property type="entry name" value="HEX_bac_N"/>
</dbReference>
<evidence type="ECO:0000256" key="6">
    <source>
        <dbReference type="PIRSR" id="PIRSR625705-1"/>
    </source>
</evidence>
<reference evidence="9" key="1">
    <citation type="submission" date="2020-10" db="EMBL/GenBank/DDBJ databases">
        <authorList>
            <person name="Gilroy R."/>
        </authorList>
    </citation>
    <scope>NUCLEOTIDE SEQUENCE</scope>
    <source>
        <strain evidence="9">20514</strain>
    </source>
</reference>
<name>A0A9D9HFM1_9BACT</name>
<evidence type="ECO:0000256" key="5">
    <source>
        <dbReference type="ARBA" id="ARBA00023295"/>
    </source>
</evidence>
<dbReference type="Pfam" id="PF00728">
    <property type="entry name" value="Glyco_hydro_20"/>
    <property type="match status" value="1"/>
</dbReference>
<evidence type="ECO:0000313" key="9">
    <source>
        <dbReference type="EMBL" id="MBO8448904.1"/>
    </source>
</evidence>
<feature type="active site" description="Proton donor" evidence="6">
    <location>
        <position position="356"/>
    </location>
</feature>
<dbReference type="InterPro" id="IPR025705">
    <property type="entry name" value="Beta_hexosaminidase_sua/sub"/>
</dbReference>
<proteinExistence type="inferred from homology"/>